<accession>A0AAW0S2D7</accession>
<feature type="domain" description="Nephrocystin 3-like N-terminal" evidence="2">
    <location>
        <begin position="413"/>
        <end position="586"/>
    </location>
</feature>
<evidence type="ECO:0000259" key="2">
    <source>
        <dbReference type="Pfam" id="PF24883"/>
    </source>
</evidence>
<comment type="caution">
    <text evidence="3">The sequence shown here is derived from an EMBL/GenBank/DDBJ whole genome shotgun (WGS) entry which is preliminary data.</text>
</comment>
<dbReference type="Pfam" id="PF24883">
    <property type="entry name" value="NPHP3_N"/>
    <property type="match status" value="1"/>
</dbReference>
<reference evidence="3 4" key="1">
    <citation type="submission" date="2020-02" db="EMBL/GenBank/DDBJ databases">
        <title>Comparative genomics of the hypocrealean fungal genus Beauvera.</title>
        <authorList>
            <person name="Showalter D.N."/>
            <person name="Bushley K.E."/>
            <person name="Rehner S.A."/>
        </authorList>
    </citation>
    <scope>NUCLEOTIDE SEQUENCE [LARGE SCALE GENOMIC DNA]</scope>
    <source>
        <strain evidence="3 4">ARSEF4384</strain>
    </source>
</reference>
<dbReference type="Gene3D" id="3.40.50.1820">
    <property type="entry name" value="alpha/beta hydrolase"/>
    <property type="match status" value="1"/>
</dbReference>
<dbReference type="EMBL" id="JAAHCF010000084">
    <property type="protein sequence ID" value="KAK8148548.1"/>
    <property type="molecule type" value="Genomic_DNA"/>
</dbReference>
<sequence>MATPITTSSAGAAGSSAKTFRISDVPNDWEKEKLGSCMGNYFQTVSIQSLAPRIDGRSGQATAMLDGPVQNANSNETSIIGGLQWDTDFYGMTTLFAPPPEDHKLDIIVVSGLGGHAFGSFKERGGSHMWLRDSLPYDITDKVTKRPMARVIVYGHRSHVAHSTTIQGYSDISASFLHSLRPLAAETPTTPIMFIGHSLGGIIIKQALVCIATSETQHHTLGRLLRATRAIIFFAVPHSGMRIEALIEMTDPSSNGPLISSLSCENSPALQTLRDEFKKLCDKKQNPLGDCRFFCFYETERTGTAAKDDAGKWHMNGPKVLAVSIASARYCPQSESDDLCACDIQRTHSDIVKFSRNDDDYDKVQSVLQDMARHTILTTTNVAMDERTGEYLRALWFEDMNKRSTEIAKAVEGTCIWVFQEPIYTSWVSASRGLLWIKGNPGTGKSTLIKHMIQHVRHHHAKGTILASFFFHDRGTELERTRLGFYRSILHQLLQQVPGILHDLVDKFHETKVSQGEIGADWHWREQDLAEHLAAAISKSHALWLFVDALDEGGAKTANDLIEDFTALIDQNCASNGRLHICFTCRRFPILRITGGFELAIDECNKPDIRTFVQSGLSRYHCLLQAGLADAIIDGANGIFLWARLAVDEALRLKSRERTPRQIYKVIRQMPKELEELFASILRSKADEPAESLLMMQWICFAALPISLEQLRWAIVTDADRPGVGDLNKSLYDYLDDDTYIGDDEAMKRRIVVLSCGLAEVTRGRVQFIHQAVKEFFLDQGLALLRSKTELEDRGPAVATVEHKIGHSRLARTCLQYMWMFNRLEFASVNGWRPNMKDFRNFAKIKPFLTSYAYSESYRDAISHRAALINEVFGESWVGFLPLLWYADRCWMQHVAEFEANVTRAEDSLDYPARPPEDFSRHREDSVAWAKAFMQQSKKSKQNSPPK</sequence>
<dbReference type="Gene3D" id="3.40.50.300">
    <property type="entry name" value="P-loop containing nucleotide triphosphate hydrolases"/>
    <property type="match status" value="1"/>
</dbReference>
<dbReference type="InterPro" id="IPR027417">
    <property type="entry name" value="P-loop_NTPase"/>
</dbReference>
<organism evidence="3 4">
    <name type="scientific">Beauveria asiatica</name>
    <dbReference type="NCBI Taxonomy" id="1069075"/>
    <lineage>
        <taxon>Eukaryota</taxon>
        <taxon>Fungi</taxon>
        <taxon>Dikarya</taxon>
        <taxon>Ascomycota</taxon>
        <taxon>Pezizomycotina</taxon>
        <taxon>Sordariomycetes</taxon>
        <taxon>Hypocreomycetidae</taxon>
        <taxon>Hypocreales</taxon>
        <taxon>Cordycipitaceae</taxon>
        <taxon>Beauveria</taxon>
    </lineage>
</organism>
<dbReference type="SUPFAM" id="SSF52540">
    <property type="entry name" value="P-loop containing nucleoside triphosphate hydrolases"/>
    <property type="match status" value="1"/>
</dbReference>
<keyword evidence="1" id="KW-0677">Repeat</keyword>
<dbReference type="InterPro" id="IPR029058">
    <property type="entry name" value="AB_hydrolase_fold"/>
</dbReference>
<name>A0AAW0S2D7_9HYPO</name>
<dbReference type="PANTHER" id="PTHR10039">
    <property type="entry name" value="AMELOGENIN"/>
    <property type="match status" value="1"/>
</dbReference>
<dbReference type="PANTHER" id="PTHR10039:SF5">
    <property type="entry name" value="NACHT DOMAIN-CONTAINING PROTEIN"/>
    <property type="match status" value="1"/>
</dbReference>
<protein>
    <recommendedName>
        <fullName evidence="2">Nephrocystin 3-like N-terminal domain-containing protein</fullName>
    </recommendedName>
</protein>
<dbReference type="SUPFAM" id="SSF53474">
    <property type="entry name" value="alpha/beta-Hydrolases"/>
    <property type="match status" value="1"/>
</dbReference>
<evidence type="ECO:0000313" key="3">
    <source>
        <dbReference type="EMBL" id="KAK8148548.1"/>
    </source>
</evidence>
<keyword evidence="4" id="KW-1185">Reference proteome</keyword>
<evidence type="ECO:0000256" key="1">
    <source>
        <dbReference type="ARBA" id="ARBA00022737"/>
    </source>
</evidence>
<dbReference type="AlphaFoldDB" id="A0AAW0S2D7"/>
<dbReference type="InterPro" id="IPR056884">
    <property type="entry name" value="NPHP3-like_N"/>
</dbReference>
<proteinExistence type="predicted"/>
<evidence type="ECO:0000313" key="4">
    <source>
        <dbReference type="Proteomes" id="UP001397290"/>
    </source>
</evidence>
<dbReference type="Proteomes" id="UP001397290">
    <property type="component" value="Unassembled WGS sequence"/>
</dbReference>
<gene>
    <name evidence="3" type="ORF">G3M48_009867</name>
</gene>